<evidence type="ECO:0000313" key="2">
    <source>
        <dbReference type="Proteomes" id="UP000183385"/>
    </source>
</evidence>
<dbReference type="EMBL" id="FOLS01000011">
    <property type="protein sequence ID" value="SFC85869.1"/>
    <property type="molecule type" value="Genomic_DNA"/>
</dbReference>
<dbReference type="RefSeq" id="WP_043317282.1">
    <property type="nucleotide sequence ID" value="NZ_CP101752.1"/>
</dbReference>
<dbReference type="Gene3D" id="3.40.50.1000">
    <property type="entry name" value="HAD superfamily/HAD-like"/>
    <property type="match status" value="1"/>
</dbReference>
<dbReference type="Pfam" id="PF00702">
    <property type="entry name" value="Hydrolase"/>
    <property type="match status" value="1"/>
</dbReference>
<name>A0AAQ1HNA3_9PSED</name>
<evidence type="ECO:0000313" key="1">
    <source>
        <dbReference type="EMBL" id="SFC85869.1"/>
    </source>
</evidence>
<accession>A0AAQ1HNA3</accession>
<dbReference type="InterPro" id="IPR036412">
    <property type="entry name" value="HAD-like_sf"/>
</dbReference>
<dbReference type="InterPro" id="IPR023214">
    <property type="entry name" value="HAD_sf"/>
</dbReference>
<dbReference type="Proteomes" id="UP000183385">
    <property type="component" value="Unassembled WGS sequence"/>
</dbReference>
<gene>
    <name evidence="1" type="ORF">SAMN05216577_111150</name>
</gene>
<dbReference type="AlphaFoldDB" id="A0AAQ1HNA3"/>
<keyword evidence="2" id="KW-1185">Reference proteome</keyword>
<dbReference type="SUPFAM" id="SSF56784">
    <property type="entry name" value="HAD-like"/>
    <property type="match status" value="1"/>
</dbReference>
<comment type="caution">
    <text evidence="1">The sequence shown here is derived from an EMBL/GenBank/DDBJ whole genome shotgun (WGS) entry which is preliminary data.</text>
</comment>
<organism evidence="1 2">
    <name type="scientific">Pseudomonas citronellolis</name>
    <dbReference type="NCBI Taxonomy" id="53408"/>
    <lineage>
        <taxon>Bacteria</taxon>
        <taxon>Pseudomonadati</taxon>
        <taxon>Pseudomonadota</taxon>
        <taxon>Gammaproteobacteria</taxon>
        <taxon>Pseudomonadales</taxon>
        <taxon>Pseudomonadaceae</taxon>
        <taxon>Pseudomonas</taxon>
    </lineage>
</organism>
<dbReference type="Gene3D" id="1.10.286.50">
    <property type="match status" value="1"/>
</dbReference>
<reference evidence="1 2" key="1">
    <citation type="submission" date="2016-10" db="EMBL/GenBank/DDBJ databases">
        <authorList>
            <person name="Varghese N."/>
            <person name="Submissions S."/>
        </authorList>
    </citation>
    <scope>NUCLEOTIDE SEQUENCE [LARGE SCALE GENOMIC DNA]</scope>
    <source>
        <strain evidence="1 2">LMG 18378</strain>
    </source>
</reference>
<proteinExistence type="predicted"/>
<sequence>MLKPVPLVFLVDVDNTLLDNDRFIDDLSAHLVQAFGSEQSRRYWRAFDELRSQLGYADYLGAVQHLRNGCDNEEELLRMSSFLLDYPFRARLYPGAMALLAHLRKLGQTALLSDGDMVFQPRKIQCSGLWEAVGGQVLIYVHKERMLAAMQRRFPARHYVMIDDKPLLLAAMKRAMGSRLTILFVRQGHYAAEAINRRISPAADISVERIGDLCALNMSDLSIAAATDLAANEDMP</sequence>
<protein>
    <submittedName>
        <fullName evidence="1">FMN phosphatase YigB, HAD superfamily</fullName>
    </submittedName>
</protein>